<evidence type="ECO:0000313" key="3">
    <source>
        <dbReference type="Proteomes" id="UP000281343"/>
    </source>
</evidence>
<comment type="caution">
    <text evidence="2">The sequence shown here is derived from an EMBL/GenBank/DDBJ whole genome shotgun (WGS) entry which is preliminary data.</text>
</comment>
<accession>A0A3L9XZB1</accession>
<dbReference type="AlphaFoldDB" id="A0A3L9XZB1"/>
<dbReference type="InterPro" id="IPR019600">
    <property type="entry name" value="Hemin_uptake_protein_HemP"/>
</dbReference>
<dbReference type="EMBL" id="RCNT01000006">
    <property type="protein sequence ID" value="RMA41879.1"/>
    <property type="molecule type" value="Genomic_DNA"/>
</dbReference>
<sequence length="60" mass="6502">MTYHSSVAPDPATPRLPAPDMPVHDARVLTGAENSTALIVLDDKTYTLRITRAGKLILTK</sequence>
<keyword evidence="3" id="KW-1185">Reference proteome</keyword>
<dbReference type="Gene3D" id="2.10.70.10">
    <property type="entry name" value="Complement Module, domain 1"/>
    <property type="match status" value="1"/>
</dbReference>
<dbReference type="OrthoDB" id="7691333at2"/>
<feature type="region of interest" description="Disordered" evidence="1">
    <location>
        <begin position="1"/>
        <end position="21"/>
    </location>
</feature>
<organism evidence="2 3">
    <name type="scientific">Rhodophyticola porphyridii</name>
    <dbReference type="NCBI Taxonomy" id="1852017"/>
    <lineage>
        <taxon>Bacteria</taxon>
        <taxon>Pseudomonadati</taxon>
        <taxon>Pseudomonadota</taxon>
        <taxon>Alphaproteobacteria</taxon>
        <taxon>Rhodobacterales</taxon>
        <taxon>Roseobacteraceae</taxon>
        <taxon>Rhodophyticola</taxon>
    </lineage>
</organism>
<dbReference type="Proteomes" id="UP000281343">
    <property type="component" value="Unassembled WGS sequence"/>
</dbReference>
<name>A0A3L9XZB1_9RHOB</name>
<dbReference type="Pfam" id="PF10636">
    <property type="entry name" value="hemP"/>
    <property type="match status" value="1"/>
</dbReference>
<proteinExistence type="predicted"/>
<evidence type="ECO:0000256" key="1">
    <source>
        <dbReference type="SAM" id="MobiDB-lite"/>
    </source>
</evidence>
<evidence type="ECO:0000313" key="2">
    <source>
        <dbReference type="EMBL" id="RMA41879.1"/>
    </source>
</evidence>
<gene>
    <name evidence="2" type="primary">hemP</name>
    <name evidence="2" type="ORF">D9R08_12555</name>
</gene>
<feature type="compositionally biased region" description="Pro residues" evidence="1">
    <location>
        <begin position="11"/>
        <end position="20"/>
    </location>
</feature>
<reference evidence="2 3" key="1">
    <citation type="submission" date="2018-10" db="EMBL/GenBank/DDBJ databases">
        <authorList>
            <person name="Jung H.S."/>
            <person name="Jeon C.O."/>
        </authorList>
    </citation>
    <scope>NUCLEOTIDE SEQUENCE [LARGE SCALE GENOMIC DNA]</scope>
    <source>
        <strain evidence="2 3">MA-7-27</strain>
    </source>
</reference>
<protein>
    <submittedName>
        <fullName evidence="2">Hemin uptake protein HemP</fullName>
    </submittedName>
</protein>